<dbReference type="Proteomes" id="UP000239866">
    <property type="component" value="Unassembled WGS sequence"/>
</dbReference>
<dbReference type="AlphaFoldDB" id="A0A2T1KT43"/>
<comment type="caution">
    <text evidence="1">The sequence shown here is derived from an EMBL/GenBank/DDBJ whole genome shotgun (WGS) entry which is preliminary data.</text>
</comment>
<evidence type="ECO:0000313" key="1">
    <source>
        <dbReference type="EMBL" id="PSF13276.1"/>
    </source>
</evidence>
<dbReference type="OrthoDB" id="63584at2"/>
<proteinExistence type="predicted"/>
<organism evidence="1 2">
    <name type="scientific">Marinobacter fuscus</name>
    <dbReference type="NCBI Taxonomy" id="2109942"/>
    <lineage>
        <taxon>Bacteria</taxon>
        <taxon>Pseudomonadati</taxon>
        <taxon>Pseudomonadota</taxon>
        <taxon>Gammaproteobacteria</taxon>
        <taxon>Pseudomonadales</taxon>
        <taxon>Marinobacteraceae</taxon>
        <taxon>Marinobacter</taxon>
    </lineage>
</organism>
<name>A0A2T1KT43_9GAMM</name>
<sequence length="102" mass="11639">MQTPGCDHGNDDQVRALFQQVEQEQGQLDLLVNGDRVSPALRGGRPRFIRLIVRWPRLGRVKKHRRQPNEYGLRCPGVTYISCKRNIAILLISASARWNSCS</sequence>
<dbReference type="EMBL" id="PXNP01000009">
    <property type="protein sequence ID" value="PSF13276.1"/>
    <property type="molecule type" value="Genomic_DNA"/>
</dbReference>
<accession>A0A2T1KT43</accession>
<reference evidence="1 2" key="1">
    <citation type="submission" date="2018-03" db="EMBL/GenBank/DDBJ databases">
        <title>Marinobacter brunus sp. nov., a marine bacterium of Gamma-proteobacteria isolated from the surface seawater of the South China Sea.</title>
        <authorList>
            <person name="Cheng H."/>
            <person name="Wu Y.-H."/>
            <person name="Xamxidin M."/>
            <person name="Xu X.-W."/>
        </authorList>
    </citation>
    <scope>NUCLEOTIDE SEQUENCE [LARGE SCALE GENOMIC DNA]</scope>
    <source>
        <strain evidence="1 2">NH169-3</strain>
    </source>
</reference>
<keyword evidence="2" id="KW-1185">Reference proteome</keyword>
<evidence type="ECO:0000313" key="2">
    <source>
        <dbReference type="Proteomes" id="UP000239866"/>
    </source>
</evidence>
<protein>
    <submittedName>
        <fullName evidence="1">Uncharacterized protein</fullName>
    </submittedName>
</protein>
<gene>
    <name evidence="1" type="ORF">C7H09_01280</name>
</gene>